<evidence type="ECO:0000313" key="2">
    <source>
        <dbReference type="EMBL" id="MBL7632500.1"/>
    </source>
</evidence>
<evidence type="ECO:0000256" key="1">
    <source>
        <dbReference type="SAM" id="MobiDB-lite"/>
    </source>
</evidence>
<dbReference type="Proteomes" id="UP000604475">
    <property type="component" value="Unassembled WGS sequence"/>
</dbReference>
<name>A0A937RP92_9ACTN</name>
<proteinExistence type="predicted"/>
<sequence>MGSGSWSTNVYSAAASYRRGAGKSAFDYSDRMRGAGRAMKAHPDLDPYGVGLRESRDSDEHPTSQAIAVLFDVTGSMGSVPRDLQAKLPALFGLLLRKGYVEHPQIMFGAIGDAHCDRVPLQVGQFESDNRMDEQLGNIILEGGGGGQVKESYELAMYFMARHTALDCWEKRGRKGYLFIIGDEKPYKTVDRGQVETLTGDLLQGSIPTEKMLAELTETFHVFFIIPAGAYHAHESAVLETWRKLLGERVIELDDLGLACETIALTIGILEDSIDLDEGLDDLRDIGADAAVAPVGKALARMRPGPVDDPRPSTGLGSRPPARLGTGGIGRL</sequence>
<feature type="region of interest" description="Disordered" evidence="1">
    <location>
        <begin position="301"/>
        <end position="332"/>
    </location>
</feature>
<organism evidence="2 3">
    <name type="scientific">Frankia nepalensis</name>
    <dbReference type="NCBI Taxonomy" id="1836974"/>
    <lineage>
        <taxon>Bacteria</taxon>
        <taxon>Bacillati</taxon>
        <taxon>Actinomycetota</taxon>
        <taxon>Actinomycetes</taxon>
        <taxon>Frankiales</taxon>
        <taxon>Frankiaceae</taxon>
        <taxon>Frankia</taxon>
    </lineage>
</organism>
<reference evidence="2" key="1">
    <citation type="submission" date="2020-12" db="EMBL/GenBank/DDBJ databases">
        <title>Genomic characterization of non-nitrogen-fixing Frankia strains.</title>
        <authorList>
            <person name="Carlos-Shanley C."/>
            <person name="Guerra T."/>
            <person name="Hahn D."/>
        </authorList>
    </citation>
    <scope>NUCLEOTIDE SEQUENCE</scope>
    <source>
        <strain evidence="2">CN6</strain>
    </source>
</reference>
<keyword evidence="3" id="KW-1185">Reference proteome</keyword>
<protein>
    <submittedName>
        <fullName evidence="2">Uncharacterized protein</fullName>
    </submittedName>
</protein>
<dbReference type="RefSeq" id="WP_202998936.1">
    <property type="nucleotide sequence ID" value="NZ_JADWYU010000079.1"/>
</dbReference>
<gene>
    <name evidence="2" type="ORF">I7412_36170</name>
</gene>
<dbReference type="EMBL" id="JAEACQ010000335">
    <property type="protein sequence ID" value="MBL7632500.1"/>
    <property type="molecule type" value="Genomic_DNA"/>
</dbReference>
<evidence type="ECO:0000313" key="3">
    <source>
        <dbReference type="Proteomes" id="UP000604475"/>
    </source>
</evidence>
<comment type="caution">
    <text evidence="2">The sequence shown here is derived from an EMBL/GenBank/DDBJ whole genome shotgun (WGS) entry which is preliminary data.</text>
</comment>
<accession>A0A937RP92</accession>
<dbReference type="AlphaFoldDB" id="A0A937RP92"/>